<proteinExistence type="predicted"/>
<keyword evidence="3" id="KW-1185">Reference proteome</keyword>
<evidence type="ECO:0000256" key="1">
    <source>
        <dbReference type="SAM" id="Phobius"/>
    </source>
</evidence>
<dbReference type="Proteomes" id="UP000238479">
    <property type="component" value="Chromosome 6"/>
</dbReference>
<evidence type="ECO:0000313" key="3">
    <source>
        <dbReference type="Proteomes" id="UP000238479"/>
    </source>
</evidence>
<sequence>MEGKIWASTDLVCWALSLWLLFWATLLVFFFLVSFFYPIIFFYIFFIIENYI</sequence>
<evidence type="ECO:0000313" key="2">
    <source>
        <dbReference type="EMBL" id="PRQ25849.1"/>
    </source>
</evidence>
<reference evidence="2 3" key="1">
    <citation type="journal article" date="2018" name="Nat. Genet.">
        <title>The Rosa genome provides new insights in the design of modern roses.</title>
        <authorList>
            <person name="Bendahmane M."/>
        </authorList>
    </citation>
    <scope>NUCLEOTIDE SEQUENCE [LARGE SCALE GENOMIC DNA]</scope>
    <source>
        <strain evidence="3">cv. Old Blush</strain>
    </source>
</reference>
<organism evidence="2 3">
    <name type="scientific">Rosa chinensis</name>
    <name type="common">China rose</name>
    <dbReference type="NCBI Taxonomy" id="74649"/>
    <lineage>
        <taxon>Eukaryota</taxon>
        <taxon>Viridiplantae</taxon>
        <taxon>Streptophyta</taxon>
        <taxon>Embryophyta</taxon>
        <taxon>Tracheophyta</taxon>
        <taxon>Spermatophyta</taxon>
        <taxon>Magnoliopsida</taxon>
        <taxon>eudicotyledons</taxon>
        <taxon>Gunneridae</taxon>
        <taxon>Pentapetalae</taxon>
        <taxon>rosids</taxon>
        <taxon>fabids</taxon>
        <taxon>Rosales</taxon>
        <taxon>Rosaceae</taxon>
        <taxon>Rosoideae</taxon>
        <taxon>Rosoideae incertae sedis</taxon>
        <taxon>Rosa</taxon>
    </lineage>
</organism>
<keyword evidence="1" id="KW-0812">Transmembrane</keyword>
<keyword evidence="1" id="KW-1133">Transmembrane helix</keyword>
<gene>
    <name evidence="2" type="ORF">RchiOBHm_Chr6g0288101</name>
</gene>
<name>A0A2P6PV87_ROSCH</name>
<accession>A0A2P6PV87</accession>
<feature type="transmembrane region" description="Helical" evidence="1">
    <location>
        <begin position="20"/>
        <end position="48"/>
    </location>
</feature>
<comment type="caution">
    <text evidence="2">The sequence shown here is derived from an EMBL/GenBank/DDBJ whole genome shotgun (WGS) entry which is preliminary data.</text>
</comment>
<dbReference type="Gramene" id="PRQ25849">
    <property type="protein sequence ID" value="PRQ25849"/>
    <property type="gene ID" value="RchiOBHm_Chr6g0288101"/>
</dbReference>
<keyword evidence="1" id="KW-0472">Membrane</keyword>
<dbReference type="AlphaFoldDB" id="A0A2P6PV87"/>
<dbReference type="EMBL" id="PDCK01000044">
    <property type="protein sequence ID" value="PRQ25849.1"/>
    <property type="molecule type" value="Genomic_DNA"/>
</dbReference>
<protein>
    <submittedName>
        <fullName evidence="2">Uncharacterized protein</fullName>
    </submittedName>
</protein>